<dbReference type="Proteomes" id="UP000823749">
    <property type="component" value="Chromosome 8"/>
</dbReference>
<evidence type="ECO:0008006" key="9">
    <source>
        <dbReference type="Google" id="ProtNLM"/>
    </source>
</evidence>
<dbReference type="GO" id="GO:0051083">
    <property type="term" value="P:'de novo' cotranslational protein folding"/>
    <property type="evidence" value="ECO:0007669"/>
    <property type="project" value="TreeGrafter"/>
</dbReference>
<feature type="region of interest" description="Disordered" evidence="4">
    <location>
        <begin position="842"/>
        <end position="864"/>
    </location>
</feature>
<evidence type="ECO:0000256" key="1">
    <source>
        <dbReference type="ARBA" id="ARBA00004496"/>
    </source>
</evidence>
<evidence type="ECO:0000259" key="6">
    <source>
        <dbReference type="Pfam" id="PF25320"/>
    </source>
</evidence>
<dbReference type="InterPro" id="IPR019337">
    <property type="entry name" value="Telomere_length_regulation_dom"/>
</dbReference>
<sequence length="1080" mass="119944">MLPFSIQRDFQHIEVYHNPVRNSTVEKEEGKMSKEDGDIAGPNTSGRIAMEDDDSKKKGRRELEAEILDKVGGVIAAVNDAKHVDDVGASINSIVIRSVPVLSAKVPDEQERSYWWRVFYQGAAFPTLARVLLYDFPSNWLACFPLSARKHVYDAFFVNGPTVEVVQTVVPSLQPNGNSRFDIKPVHSNAERVLALCLLENDGILQMAREFGGSCQSDDISTEQLNSTISRVAQLVTSIPDKAQSGTSNSLSSHFFFKQITDQLIAGAEERDMNLCRKDTVNDNVVDGATLFVAESFARICRRGSADVLLSQVIPHILGHVRSIPLSNADVDVREGFGVKSGSQFWLKLMEAIKDPYAVERLSEQLLRQLVAEQVTDVEAYWILWILFHRICESQTAFRSMLIEKFLLWKVFPVRCLRWILHFAVLEFPPDATLLRAHTSHGLLETTQRLAAVWSKREFVQSTPVEQQVYVTAALGLSLEKMSKEDLDATKDLMRSILDGVSGRLESPDHLVRRMASSIALVFSKIIDPNNPLYLDNSCSQETIDWEFGLATPEKGTLTASQFADKEVDKLKTCSASLPEKGFDTTVNSGVGNDHKVMKKRLSEFKLVDPDEIIDPATLNNEFVSGEEDGTDGASENSETSSDSSLQPYDLSDDDGDLKGKFSQLVDVVGALRKSDDPDGVERALDVAEKLVRASPDELTYVAGDLVRTLVQARCSDSTIEGEEESAEVKRQKALVALIVTSPFQSLDALNKLLYSPNVDVSQRIMILDVMTDAAQELANAKMMKPKQHPRNLISTVSETQPWFMPSSIGPPGAGPWKEISRSETPLNWSYSYERELPPRRGQVKRGKMRRWSSRPDHIQGHSTEWSQNKFPQYAAAFMLPAMQGFDKKRHGVDLLGRDFIVLGRLIYMLGVCMKCAAMHPEASALAPPLMDMLSSREICHHMEAYVRKSVLFAASCILVALHPSHVASSLIEGNAEISRGLEWVRTWALHVAESDTDRECYTLAVGCLQLHTEMALQASRALESKPDGTPRKPVCTLQEKGMVAQCISLSVDPWLNKGKQLCELLVVTAIQPGLVAGLL</sequence>
<dbReference type="Pfam" id="PF10193">
    <property type="entry name" value="Telomere_reg-2"/>
    <property type="match status" value="1"/>
</dbReference>
<evidence type="ECO:0000256" key="2">
    <source>
        <dbReference type="ARBA" id="ARBA00006133"/>
    </source>
</evidence>
<evidence type="ECO:0000256" key="4">
    <source>
        <dbReference type="SAM" id="MobiDB-lite"/>
    </source>
</evidence>
<keyword evidence="8" id="KW-1185">Reference proteome</keyword>
<dbReference type="InterPro" id="IPR057348">
    <property type="entry name" value="TELO2_ARM"/>
</dbReference>
<evidence type="ECO:0000313" key="7">
    <source>
        <dbReference type="EMBL" id="KAG5537119.1"/>
    </source>
</evidence>
<feature type="domain" description="Telomere length regulation protein conserved" evidence="5">
    <location>
        <begin position="664"/>
        <end position="775"/>
    </location>
</feature>
<dbReference type="GO" id="GO:0051879">
    <property type="term" value="F:Hsp90 protein binding"/>
    <property type="evidence" value="ECO:0007669"/>
    <property type="project" value="TreeGrafter"/>
</dbReference>
<dbReference type="Pfam" id="PF25320">
    <property type="entry name" value="TELO2_ARM"/>
    <property type="match status" value="1"/>
</dbReference>
<reference evidence="7" key="1">
    <citation type="submission" date="2020-08" db="EMBL/GenBank/DDBJ databases">
        <title>Plant Genome Project.</title>
        <authorList>
            <person name="Zhang R.-G."/>
        </authorList>
    </citation>
    <scope>NUCLEOTIDE SEQUENCE</scope>
    <source>
        <strain evidence="7">WSP0</strain>
        <tissue evidence="7">Leaf</tissue>
    </source>
</reference>
<organism evidence="7 8">
    <name type="scientific">Rhododendron griersonianum</name>
    <dbReference type="NCBI Taxonomy" id="479676"/>
    <lineage>
        <taxon>Eukaryota</taxon>
        <taxon>Viridiplantae</taxon>
        <taxon>Streptophyta</taxon>
        <taxon>Embryophyta</taxon>
        <taxon>Tracheophyta</taxon>
        <taxon>Spermatophyta</taxon>
        <taxon>Magnoliopsida</taxon>
        <taxon>eudicotyledons</taxon>
        <taxon>Gunneridae</taxon>
        <taxon>Pentapetalae</taxon>
        <taxon>asterids</taxon>
        <taxon>Ericales</taxon>
        <taxon>Ericaceae</taxon>
        <taxon>Ericoideae</taxon>
        <taxon>Rhodoreae</taxon>
        <taxon>Rhododendron</taxon>
    </lineage>
</organism>
<feature type="domain" description="TELO2 ARM repeat" evidence="6">
    <location>
        <begin position="306"/>
        <end position="546"/>
    </location>
</feature>
<dbReference type="InterPro" id="IPR016024">
    <property type="entry name" value="ARM-type_fold"/>
</dbReference>
<evidence type="ECO:0000259" key="5">
    <source>
        <dbReference type="Pfam" id="PF10193"/>
    </source>
</evidence>
<dbReference type="GO" id="GO:0042162">
    <property type="term" value="F:telomeric DNA binding"/>
    <property type="evidence" value="ECO:0007669"/>
    <property type="project" value="TreeGrafter"/>
</dbReference>
<dbReference type="PANTHER" id="PTHR15830:SF10">
    <property type="entry name" value="TELOMERE LENGTH REGULATION PROTEIN TEL2 HOMOLOG"/>
    <property type="match status" value="1"/>
</dbReference>
<dbReference type="AlphaFoldDB" id="A0AAV6JC35"/>
<dbReference type="Gene3D" id="1.25.40.720">
    <property type="entry name" value="Telomere length regulation protein 2, C-terminal domain"/>
    <property type="match status" value="1"/>
</dbReference>
<dbReference type="InterPro" id="IPR038528">
    <property type="entry name" value="TEL2_C_sf"/>
</dbReference>
<feature type="region of interest" description="Disordered" evidence="4">
    <location>
        <begin position="22"/>
        <end position="58"/>
    </location>
</feature>
<proteinExistence type="inferred from homology"/>
<feature type="compositionally biased region" description="Basic and acidic residues" evidence="4">
    <location>
        <begin position="24"/>
        <end position="37"/>
    </location>
</feature>
<accession>A0AAV6JC35</accession>
<comment type="caution">
    <text evidence="7">The sequence shown here is derived from an EMBL/GenBank/DDBJ whole genome shotgun (WGS) entry which is preliminary data.</text>
</comment>
<feature type="region of interest" description="Disordered" evidence="4">
    <location>
        <begin position="618"/>
        <end position="655"/>
    </location>
</feature>
<name>A0AAV6JC35_9ERIC</name>
<keyword evidence="3" id="KW-0963">Cytoplasm</keyword>
<dbReference type="SUPFAM" id="SSF48371">
    <property type="entry name" value="ARM repeat"/>
    <property type="match status" value="1"/>
</dbReference>
<comment type="subcellular location">
    <subcellularLocation>
        <location evidence="1">Cytoplasm</location>
    </subcellularLocation>
</comment>
<gene>
    <name evidence="7" type="ORF">RHGRI_024526</name>
</gene>
<dbReference type="GO" id="GO:0005829">
    <property type="term" value="C:cytosol"/>
    <property type="evidence" value="ECO:0007669"/>
    <property type="project" value="TreeGrafter"/>
</dbReference>
<dbReference type="InterPro" id="IPR051970">
    <property type="entry name" value="TEL2_Regulation"/>
</dbReference>
<evidence type="ECO:0000313" key="8">
    <source>
        <dbReference type="Proteomes" id="UP000823749"/>
    </source>
</evidence>
<dbReference type="PANTHER" id="PTHR15830">
    <property type="entry name" value="TELOMERE LENGTH REGULATION PROTEIN TEL2 FAMILY MEMBER"/>
    <property type="match status" value="1"/>
</dbReference>
<dbReference type="EMBL" id="JACTNZ010000008">
    <property type="protein sequence ID" value="KAG5537119.1"/>
    <property type="molecule type" value="Genomic_DNA"/>
</dbReference>
<feature type="compositionally biased region" description="Low complexity" evidence="4">
    <location>
        <begin position="635"/>
        <end position="645"/>
    </location>
</feature>
<feature type="compositionally biased region" description="Basic residues" evidence="4">
    <location>
        <begin position="842"/>
        <end position="853"/>
    </location>
</feature>
<evidence type="ECO:0000256" key="3">
    <source>
        <dbReference type="ARBA" id="ARBA00022490"/>
    </source>
</evidence>
<protein>
    <recommendedName>
        <fullName evidence="9">Telomere length regulation protein conserved domain-containing protein</fullName>
    </recommendedName>
</protein>
<comment type="similarity">
    <text evidence="2">Belongs to the TEL2 family.</text>
</comment>